<gene>
    <name evidence="1" type="ORF">GCM10010405_54610</name>
</gene>
<accession>A0ABN3KJP8</accession>
<proteinExistence type="predicted"/>
<evidence type="ECO:0000313" key="1">
    <source>
        <dbReference type="EMBL" id="GAA2463237.1"/>
    </source>
</evidence>
<protein>
    <submittedName>
        <fullName evidence="1">Uncharacterized protein</fullName>
    </submittedName>
</protein>
<comment type="caution">
    <text evidence="1">The sequence shown here is derived from an EMBL/GenBank/DDBJ whole genome shotgun (WGS) entry which is preliminary data.</text>
</comment>
<organism evidence="1 2">
    <name type="scientific">Streptomyces macrosporus</name>
    <dbReference type="NCBI Taxonomy" id="44032"/>
    <lineage>
        <taxon>Bacteria</taxon>
        <taxon>Bacillati</taxon>
        <taxon>Actinomycetota</taxon>
        <taxon>Actinomycetes</taxon>
        <taxon>Kitasatosporales</taxon>
        <taxon>Streptomycetaceae</taxon>
        <taxon>Streptomyces</taxon>
    </lineage>
</organism>
<reference evidence="1 2" key="1">
    <citation type="journal article" date="2019" name="Int. J. Syst. Evol. Microbiol.">
        <title>The Global Catalogue of Microorganisms (GCM) 10K type strain sequencing project: providing services to taxonomists for standard genome sequencing and annotation.</title>
        <authorList>
            <consortium name="The Broad Institute Genomics Platform"/>
            <consortium name="The Broad Institute Genome Sequencing Center for Infectious Disease"/>
            <person name="Wu L."/>
            <person name="Ma J."/>
        </authorList>
    </citation>
    <scope>NUCLEOTIDE SEQUENCE [LARGE SCALE GENOMIC DNA]</scope>
    <source>
        <strain evidence="1 2">JCM 6305</strain>
    </source>
</reference>
<dbReference type="RefSeq" id="WP_344328253.1">
    <property type="nucleotide sequence ID" value="NZ_BAAASZ010000042.1"/>
</dbReference>
<name>A0ABN3KJP8_9ACTN</name>
<keyword evidence="2" id="KW-1185">Reference proteome</keyword>
<evidence type="ECO:0000313" key="2">
    <source>
        <dbReference type="Proteomes" id="UP001501638"/>
    </source>
</evidence>
<sequence>MRDRTDALSLTGNPLTHQGEALRWLLTIAMEDLTVHQSGREFGEG</sequence>
<dbReference type="Proteomes" id="UP001501638">
    <property type="component" value="Unassembled WGS sequence"/>
</dbReference>
<dbReference type="EMBL" id="BAAASZ010000042">
    <property type="protein sequence ID" value="GAA2463237.1"/>
    <property type="molecule type" value="Genomic_DNA"/>
</dbReference>